<reference evidence="2" key="1">
    <citation type="submission" date="2023-06" db="EMBL/GenBank/DDBJ databases">
        <authorList>
            <person name="Kurt Z."/>
        </authorList>
    </citation>
    <scope>NUCLEOTIDE SEQUENCE</scope>
</reference>
<feature type="transmembrane region" description="Helical" evidence="1">
    <location>
        <begin position="141"/>
        <end position="160"/>
    </location>
</feature>
<sequence length="262" mass="30487">MQPTSIQYQAPLPSLAPQGDRVNFVPRNIVPPVISTHSSKQSRVVQNQFVQKISLLNSIRGEFSLRALSRQVFECELLFYQMLYRVLSSTLSLLPFVCYLSTALSYIMLIVFTVVSLCQSFDFSFRILFMIRLSNSIKQNYLLLLRLLYELSVFIFGMVISGQVISSSTPIIQTYKTELIVFGHYFGIRNLFYLFSNFVYKNNLKWNGQMVYYQNVNSENGQKISFNDFVNQIKLEKDELDSMNEIKEEKVVGKRHDTMDYE</sequence>
<keyword evidence="4" id="KW-1185">Reference proteome</keyword>
<evidence type="ECO:0000313" key="2">
    <source>
        <dbReference type="EMBL" id="CAI9938279.1"/>
    </source>
</evidence>
<evidence type="ECO:0000313" key="3">
    <source>
        <dbReference type="EMBL" id="CAL5990585.1"/>
    </source>
</evidence>
<accession>A0AA86PFK3</accession>
<dbReference type="Proteomes" id="UP001642409">
    <property type="component" value="Unassembled WGS sequence"/>
</dbReference>
<reference evidence="3 4" key="2">
    <citation type="submission" date="2024-07" db="EMBL/GenBank/DDBJ databases">
        <authorList>
            <person name="Akdeniz Z."/>
        </authorList>
    </citation>
    <scope>NUCLEOTIDE SEQUENCE [LARGE SCALE GENOMIC DNA]</scope>
</reference>
<proteinExistence type="predicted"/>
<keyword evidence="1" id="KW-0812">Transmembrane</keyword>
<keyword evidence="1" id="KW-0472">Membrane</keyword>
<dbReference type="AlphaFoldDB" id="A0AA86PFK3"/>
<organism evidence="2">
    <name type="scientific">Hexamita inflata</name>
    <dbReference type="NCBI Taxonomy" id="28002"/>
    <lineage>
        <taxon>Eukaryota</taxon>
        <taxon>Metamonada</taxon>
        <taxon>Diplomonadida</taxon>
        <taxon>Hexamitidae</taxon>
        <taxon>Hexamitinae</taxon>
        <taxon>Hexamita</taxon>
    </lineage>
</organism>
<comment type="caution">
    <text evidence="2">The sequence shown here is derived from an EMBL/GenBank/DDBJ whole genome shotgun (WGS) entry which is preliminary data.</text>
</comment>
<dbReference type="EMBL" id="CAXDID020000025">
    <property type="protein sequence ID" value="CAL5990585.1"/>
    <property type="molecule type" value="Genomic_DNA"/>
</dbReference>
<feature type="transmembrane region" description="Helical" evidence="1">
    <location>
        <begin position="103"/>
        <end position="129"/>
    </location>
</feature>
<dbReference type="EMBL" id="CATOUU010000654">
    <property type="protein sequence ID" value="CAI9938279.1"/>
    <property type="molecule type" value="Genomic_DNA"/>
</dbReference>
<evidence type="ECO:0000256" key="1">
    <source>
        <dbReference type="SAM" id="Phobius"/>
    </source>
</evidence>
<protein>
    <submittedName>
        <fullName evidence="3">Hypothetical_protein</fullName>
    </submittedName>
</protein>
<feature type="transmembrane region" description="Helical" evidence="1">
    <location>
        <begin position="77"/>
        <end position="97"/>
    </location>
</feature>
<name>A0AA86PFK3_9EUKA</name>
<feature type="transmembrane region" description="Helical" evidence="1">
    <location>
        <begin position="180"/>
        <end position="200"/>
    </location>
</feature>
<gene>
    <name evidence="3" type="ORF">HINF_LOCUS11417</name>
    <name evidence="2" type="ORF">HINF_LOCUS25924</name>
</gene>
<evidence type="ECO:0000313" key="4">
    <source>
        <dbReference type="Proteomes" id="UP001642409"/>
    </source>
</evidence>
<keyword evidence="1" id="KW-1133">Transmembrane helix</keyword>